<evidence type="ECO:0000313" key="1">
    <source>
        <dbReference type="EMBL" id="MET3864018.1"/>
    </source>
</evidence>
<dbReference type="RefSeq" id="WP_159392707.1">
    <property type="nucleotide sequence ID" value="NZ_JBEPNV010000001.1"/>
</dbReference>
<keyword evidence="2" id="KW-1185">Reference proteome</keyword>
<accession>A0ABV2NBZ2</accession>
<name>A0ABV2NBZ2_9HYPH</name>
<reference evidence="1 2" key="1">
    <citation type="submission" date="2024-06" db="EMBL/GenBank/DDBJ databases">
        <title>Genomics of switchgrass bacterial isolates.</title>
        <authorList>
            <person name="Shade A."/>
        </authorList>
    </citation>
    <scope>NUCLEOTIDE SEQUENCE [LARGE SCALE GENOMIC DNA]</scope>
    <source>
        <strain evidence="1 2">PvP084</strain>
    </source>
</reference>
<dbReference type="EMBL" id="JBEPNW010000002">
    <property type="protein sequence ID" value="MET3864018.1"/>
    <property type="molecule type" value="Genomic_DNA"/>
</dbReference>
<comment type="caution">
    <text evidence="1">The sequence shown here is derived from an EMBL/GenBank/DDBJ whole genome shotgun (WGS) entry which is preliminary data.</text>
</comment>
<proteinExistence type="predicted"/>
<sequence length="95" mass="10130">MIEFVEPISHGRDTLLVAPPDQGDRVFYVYQGWILHDPNGAMKLSALHVLRRAMGLVGLVAASERDKLAMKVIVPAGCSASPNAVVAALPGKARP</sequence>
<organism evidence="1 2">
    <name type="scientific">Methylobacterium radiotolerans</name>
    <dbReference type="NCBI Taxonomy" id="31998"/>
    <lineage>
        <taxon>Bacteria</taxon>
        <taxon>Pseudomonadati</taxon>
        <taxon>Pseudomonadota</taxon>
        <taxon>Alphaproteobacteria</taxon>
        <taxon>Hyphomicrobiales</taxon>
        <taxon>Methylobacteriaceae</taxon>
        <taxon>Methylobacterium</taxon>
    </lineage>
</organism>
<protein>
    <submittedName>
        <fullName evidence="1">Uncharacterized protein</fullName>
    </submittedName>
</protein>
<dbReference type="Proteomes" id="UP001549119">
    <property type="component" value="Unassembled WGS sequence"/>
</dbReference>
<evidence type="ECO:0000313" key="2">
    <source>
        <dbReference type="Proteomes" id="UP001549119"/>
    </source>
</evidence>
<gene>
    <name evidence="1" type="ORF">ABIC20_001327</name>
</gene>